<evidence type="ECO:0008006" key="4">
    <source>
        <dbReference type="Google" id="ProtNLM"/>
    </source>
</evidence>
<dbReference type="EMBL" id="CP023778">
    <property type="protein sequence ID" value="ATL72169.1"/>
    <property type="molecule type" value="Genomic_DNA"/>
</dbReference>
<keyword evidence="1" id="KW-1133">Transmembrane helix</keyword>
<feature type="transmembrane region" description="Helical" evidence="1">
    <location>
        <begin position="38"/>
        <end position="62"/>
    </location>
</feature>
<dbReference type="AlphaFoldDB" id="A0A291RY22"/>
<dbReference type="Proteomes" id="UP000221961">
    <property type="component" value="Chromosome"/>
</dbReference>
<feature type="transmembrane region" description="Helical" evidence="1">
    <location>
        <begin position="6"/>
        <end position="26"/>
    </location>
</feature>
<dbReference type="GeneID" id="88361235"/>
<evidence type="ECO:0000313" key="3">
    <source>
        <dbReference type="Proteomes" id="UP000221961"/>
    </source>
</evidence>
<feature type="transmembrane region" description="Helical" evidence="1">
    <location>
        <begin position="179"/>
        <end position="200"/>
    </location>
</feature>
<accession>A0A291RY22</accession>
<keyword evidence="1" id="KW-0812">Transmembrane</keyword>
<keyword evidence="1" id="KW-0472">Membrane</keyword>
<name>A0A291RY22_9NOCA</name>
<dbReference type="RefSeq" id="WP_098698990.1">
    <property type="nucleotide sequence ID" value="NZ_CP023778.1"/>
</dbReference>
<feature type="transmembrane region" description="Helical" evidence="1">
    <location>
        <begin position="207"/>
        <end position="225"/>
    </location>
</feature>
<gene>
    <name evidence="2" type="ORF">CRH09_28485</name>
</gene>
<organism evidence="2 3">
    <name type="scientific">Nocardia terpenica</name>
    <dbReference type="NCBI Taxonomy" id="455432"/>
    <lineage>
        <taxon>Bacteria</taxon>
        <taxon>Bacillati</taxon>
        <taxon>Actinomycetota</taxon>
        <taxon>Actinomycetes</taxon>
        <taxon>Mycobacteriales</taxon>
        <taxon>Nocardiaceae</taxon>
        <taxon>Nocardia</taxon>
    </lineage>
</organism>
<dbReference type="InterPro" id="IPR025333">
    <property type="entry name" value="DUF4239"/>
</dbReference>
<dbReference type="Pfam" id="PF14023">
    <property type="entry name" value="Bestrophin-like"/>
    <property type="match status" value="1"/>
</dbReference>
<evidence type="ECO:0000313" key="2">
    <source>
        <dbReference type="EMBL" id="ATL72169.1"/>
    </source>
</evidence>
<sequence length="253" mass="27497">MIQELVVAGIGAVVGVIIFVVGARVWPSGWQRAHEESAGELVLDLVKTFFVAVVAFVVVLGWQQYDNAESHTITEAKGLVGTYWLAHDLPDPAHQRIQGLVRQYTNEVLDREWSLMDREHRLDPAAQTTLTSLAEAVAEIPTADPGASDVRSKVFDNVGQVVQARQDRAADAARSVPEFLMIALYVGTALVLVSPVLSGFRITRSTIMMMALLGVVIGSVLLQIHNLDHPFSGQTVVPRGAFEDAQSAYGQIN</sequence>
<protein>
    <recommendedName>
        <fullName evidence="4">DUF4239 domain-containing protein</fullName>
    </recommendedName>
</protein>
<evidence type="ECO:0000256" key="1">
    <source>
        <dbReference type="SAM" id="Phobius"/>
    </source>
</evidence>
<proteinExistence type="predicted"/>
<dbReference type="KEGG" id="ntp:CRH09_28485"/>
<reference evidence="2 3" key="1">
    <citation type="submission" date="2017-10" db="EMBL/GenBank/DDBJ databases">
        <title>Comparative genomics between pathogenic Norcardia.</title>
        <authorList>
            <person name="Zeng L."/>
        </authorList>
    </citation>
    <scope>NUCLEOTIDE SEQUENCE [LARGE SCALE GENOMIC DNA]</scope>
    <source>
        <strain evidence="2 3">NC_YFY_NT001</strain>
    </source>
</reference>